<reference evidence="1 2" key="1">
    <citation type="submission" date="2018-02" db="EMBL/GenBank/DDBJ databases">
        <authorList>
            <person name="Machado R.A."/>
        </authorList>
    </citation>
    <scope>NUCLEOTIDE SEQUENCE [LARGE SCALE GENOMIC DNA]</scope>
    <source>
        <strain evidence="1 2">T327</strain>
    </source>
</reference>
<evidence type="ECO:0000313" key="2">
    <source>
        <dbReference type="Proteomes" id="UP000697802"/>
    </source>
</evidence>
<proteinExistence type="predicted"/>
<organism evidence="1 2">
    <name type="scientific">Photorhabdus tasmaniensis</name>
    <dbReference type="NCBI Taxonomy" id="1004159"/>
    <lineage>
        <taxon>Bacteria</taxon>
        <taxon>Pseudomonadati</taxon>
        <taxon>Pseudomonadota</taxon>
        <taxon>Gammaproteobacteria</taxon>
        <taxon>Enterobacterales</taxon>
        <taxon>Morganellaceae</taxon>
        <taxon>Photorhabdus</taxon>
    </lineage>
</organism>
<evidence type="ECO:0000313" key="1">
    <source>
        <dbReference type="EMBL" id="NHB87167.1"/>
    </source>
</evidence>
<comment type="caution">
    <text evidence="1">The sequence shown here is derived from an EMBL/GenBank/DDBJ whole genome shotgun (WGS) entry which is preliminary data.</text>
</comment>
<name>A0ABX0GDM9_9GAMM</name>
<evidence type="ECO:0008006" key="3">
    <source>
        <dbReference type="Google" id="ProtNLM"/>
    </source>
</evidence>
<dbReference type="Proteomes" id="UP000697802">
    <property type="component" value="Unassembled WGS sequence"/>
</dbReference>
<dbReference type="EMBL" id="PUJU01000008">
    <property type="protein sequence ID" value="NHB87167.1"/>
    <property type="molecule type" value="Genomic_DNA"/>
</dbReference>
<protein>
    <recommendedName>
        <fullName evidence="3">DUF4761 domain-containing protein</fullName>
    </recommendedName>
</protein>
<gene>
    <name evidence="1" type="ORF">C5471_05355</name>
</gene>
<keyword evidence="2" id="KW-1185">Reference proteome</keyword>
<accession>A0ABX0GDM9</accession>
<sequence length="67" mass="7949">MNHTNLILKPVRNHIESYGAFAIIRLPRNKINQTTCYQINDGEYSYGKFNSKEQAMSQIRQLYRSRQ</sequence>